<feature type="domain" description="Endonuclease GajA/Old nuclease/RecF-like AAA" evidence="1">
    <location>
        <begin position="56"/>
        <end position="320"/>
    </location>
</feature>
<dbReference type="RefSeq" id="WP_088594849.1">
    <property type="nucleotide sequence ID" value="NZ_CP022022.1"/>
</dbReference>
<dbReference type="PANTHER" id="PTHR43581:SF4">
    <property type="entry name" value="ATP_GTP PHOSPHATASE"/>
    <property type="match status" value="1"/>
</dbReference>
<proteinExistence type="predicted"/>
<dbReference type="EMBL" id="CP022022">
    <property type="protein sequence ID" value="ASF43983.1"/>
    <property type="molecule type" value="Genomic_DNA"/>
</dbReference>
<dbReference type="Proteomes" id="UP000197007">
    <property type="component" value="Chromosome"/>
</dbReference>
<dbReference type="SUPFAM" id="SSF52540">
    <property type="entry name" value="P-loop containing nucleoside triphosphate hydrolases"/>
    <property type="match status" value="1"/>
</dbReference>
<dbReference type="PANTHER" id="PTHR43581">
    <property type="entry name" value="ATP/GTP PHOSPHATASE"/>
    <property type="match status" value="1"/>
</dbReference>
<evidence type="ECO:0000313" key="3">
    <source>
        <dbReference type="EMBL" id="ASF43983.1"/>
    </source>
</evidence>
<sequence>MYIKKMYIKGFRNFKEVTVNFEKHCLLIGANDVGKTNLIQALRILLDRSFSDYDYELKESDFFAYKETNEIIIKAYLSDVVEDCVLARMKGKISDEGELVLQYTAKIENGKVDYQFYCGKDEQNLDEIDSPYYRKYLNLKYIGSKREFWNYINKTKNELLLQAKESRTEAVIVTDDNLYKEIKEKLEDVDNRIPQLSYVKNATEHLNKELNKLSIHNTEQQIVFDTASTNVDKVISNVSITSKYREKKLFIGGEGRINQIYLSLWALQNQYTSTSNEVSIICVEEPEAYLHPHQQRELASYLGKVLNGQVLLTTHSPYIVSEFSPNYIIRLFRNKEHCTCIASDGCSKIIGEAFEDFGYRMSVIPAETFFSDCVLLVEGTSEVIFYKTLAKQLKIELDRLNISILDVGGVGFETYIDILNSLHINWILRTDNDISKIPKKEEYRYAGVERGLSFINKKINTFRDLEEINTKKDLDEISTNKNSIHNFNDKENIPNEIKQAASTLIRILKKYDIFIAKEGLEEDLYNSLLKSKLEEFYNEKSPERIIESMKKQKAVNMYDFLKKHKESLSILEGDDISLPLKRAKEYIEKNYGTY</sequence>
<reference evidence="4" key="1">
    <citation type="submission" date="2017-06" db="EMBL/GenBank/DDBJ databases">
        <title>Complete genome sequence of Capnocytophaga sp. KCOM 1579 (=ChDC OS43) isolated from a human refractory periapical abscess lesion.</title>
        <authorList>
            <person name="Kook J.-K."/>
            <person name="Park S.-N."/>
            <person name="Lim Y.K."/>
            <person name="Roh H."/>
        </authorList>
    </citation>
    <scope>NUCLEOTIDE SEQUENCE [LARGE SCALE GENOMIC DNA]</scope>
    <source>
        <strain evidence="4">ChDC OS43</strain>
    </source>
</reference>
<dbReference type="InterPro" id="IPR041685">
    <property type="entry name" value="AAA_GajA/Old/RecF-like"/>
</dbReference>
<dbReference type="Pfam" id="PF20469">
    <property type="entry name" value="OLD-like_TOPRIM"/>
    <property type="match status" value="1"/>
</dbReference>
<dbReference type="Pfam" id="PF13175">
    <property type="entry name" value="AAA_15"/>
    <property type="match status" value="1"/>
</dbReference>
<dbReference type="Gene3D" id="3.40.50.300">
    <property type="entry name" value="P-loop containing nucleotide triphosphate hydrolases"/>
    <property type="match status" value="1"/>
</dbReference>
<keyword evidence="4" id="KW-1185">Reference proteome</keyword>
<keyword evidence="3" id="KW-0378">Hydrolase</keyword>
<evidence type="ECO:0000313" key="4">
    <source>
        <dbReference type="Proteomes" id="UP000197007"/>
    </source>
</evidence>
<accession>A0A1Z4BRY7</accession>
<evidence type="ECO:0000259" key="1">
    <source>
        <dbReference type="Pfam" id="PF13175"/>
    </source>
</evidence>
<dbReference type="GO" id="GO:0004519">
    <property type="term" value="F:endonuclease activity"/>
    <property type="evidence" value="ECO:0007669"/>
    <property type="project" value="UniProtKB-KW"/>
</dbReference>
<feature type="domain" description="OLD protein-like TOPRIM" evidence="2">
    <location>
        <begin position="369"/>
        <end position="433"/>
    </location>
</feature>
<keyword evidence="3" id="KW-0540">Nuclease</keyword>
<dbReference type="AlphaFoldDB" id="A0A1Z4BRY7"/>
<protein>
    <submittedName>
        <fullName evidence="3">ATP-dependent endonuclease</fullName>
    </submittedName>
</protein>
<name>A0A1Z4BRY7_9FLAO</name>
<dbReference type="InterPro" id="IPR034139">
    <property type="entry name" value="TOPRIM_OLD"/>
</dbReference>
<dbReference type="CDD" id="cd01026">
    <property type="entry name" value="TOPRIM_OLD"/>
    <property type="match status" value="1"/>
</dbReference>
<dbReference type="InterPro" id="IPR051396">
    <property type="entry name" value="Bact_Antivir_Def_Nuclease"/>
</dbReference>
<evidence type="ECO:0000259" key="2">
    <source>
        <dbReference type="Pfam" id="PF20469"/>
    </source>
</evidence>
<organism evidence="3 4">
    <name type="scientific">Capnocytophaga endodontalis</name>
    <dbReference type="NCBI Taxonomy" id="2708117"/>
    <lineage>
        <taxon>Bacteria</taxon>
        <taxon>Pseudomonadati</taxon>
        <taxon>Bacteroidota</taxon>
        <taxon>Flavobacteriia</taxon>
        <taxon>Flavobacteriales</taxon>
        <taxon>Flavobacteriaceae</taxon>
        <taxon>Capnocytophaga</taxon>
    </lineage>
</organism>
<keyword evidence="3" id="KW-0255">Endonuclease</keyword>
<dbReference type="InterPro" id="IPR027417">
    <property type="entry name" value="P-loop_NTPase"/>
</dbReference>
<gene>
    <name evidence="3" type="ORF">CBG49_13295</name>
</gene>
<dbReference type="KEGG" id="capn:CBG49_13295"/>